<name>A0A1B4FV33_9BURK</name>
<sequence length="129" mass="14562">MTGARCDALRSNNRPFNAATCAAATSLDAVRQRRAQFVLQFAMNRNRRRRAFVRRKQRALCDDETHRVSDAPRPMLASLRTDIRSKRHAACHAVRPAAPGGFASIAFTRTSQRSPRRLMRGTRAVLKQT</sequence>
<accession>A0A1B4FV33</accession>
<protein>
    <submittedName>
        <fullName evidence="1">Uncharacterized protein</fullName>
    </submittedName>
</protein>
<gene>
    <name evidence="1" type="ORF">WS71_09515</name>
</gene>
<dbReference type="Proteomes" id="UP000067711">
    <property type="component" value="Chromosome 2"/>
</dbReference>
<organism evidence="1 2">
    <name type="scientific">Burkholderia mayonis</name>
    <dbReference type="NCBI Taxonomy" id="1385591"/>
    <lineage>
        <taxon>Bacteria</taxon>
        <taxon>Pseudomonadati</taxon>
        <taxon>Pseudomonadota</taxon>
        <taxon>Betaproteobacteria</taxon>
        <taxon>Burkholderiales</taxon>
        <taxon>Burkholderiaceae</taxon>
        <taxon>Burkholderia</taxon>
        <taxon>pseudomallei group</taxon>
    </lineage>
</organism>
<evidence type="ECO:0000313" key="2">
    <source>
        <dbReference type="Proteomes" id="UP000067711"/>
    </source>
</evidence>
<dbReference type="EMBL" id="CP013388">
    <property type="protein sequence ID" value="AOJ07520.1"/>
    <property type="molecule type" value="Genomic_DNA"/>
</dbReference>
<proteinExistence type="predicted"/>
<reference evidence="1 2" key="1">
    <citation type="submission" date="2015-12" db="EMBL/GenBank/DDBJ databases">
        <title>Diversity of Burkholderia near neighbor genomes.</title>
        <authorList>
            <person name="Sahl J."/>
            <person name="Wagner D."/>
            <person name="Keim P."/>
        </authorList>
    </citation>
    <scope>NUCLEOTIDE SEQUENCE [LARGE SCALE GENOMIC DNA]</scope>
    <source>
        <strain evidence="1 2">BDU8</strain>
    </source>
</reference>
<evidence type="ECO:0000313" key="1">
    <source>
        <dbReference type="EMBL" id="AOJ07520.1"/>
    </source>
</evidence>
<dbReference type="AlphaFoldDB" id="A0A1B4FV33"/>